<reference evidence="10 11" key="1">
    <citation type="submission" date="2018-04" db="EMBL/GenBank/DDBJ databases">
        <authorList>
            <person name="Go L.Y."/>
            <person name="Mitchell J.A."/>
        </authorList>
    </citation>
    <scope>NUCLEOTIDE SEQUENCE [LARGE SCALE GENOMIC DNA]</scope>
    <source>
        <strain evidence="10">ULC066bin1</strain>
    </source>
</reference>
<feature type="binding site" evidence="8">
    <location>
        <position position="5"/>
    </location>
    <ligand>
        <name>Mg(2+)</name>
        <dbReference type="ChEBI" id="CHEBI:18420"/>
    </ligand>
</feature>
<evidence type="ECO:0000256" key="6">
    <source>
        <dbReference type="ARBA" id="ARBA00022842"/>
    </source>
</evidence>
<dbReference type="EMBL" id="QBML01000024">
    <property type="protein sequence ID" value="PZO38332.1"/>
    <property type="molecule type" value="Genomic_DNA"/>
</dbReference>
<dbReference type="CDD" id="cd18741">
    <property type="entry name" value="PIN_VapC4-5_FitB-like"/>
    <property type="match status" value="1"/>
</dbReference>
<evidence type="ECO:0000256" key="4">
    <source>
        <dbReference type="ARBA" id="ARBA00022723"/>
    </source>
</evidence>
<reference evidence="10 11" key="2">
    <citation type="submission" date="2018-06" db="EMBL/GenBank/DDBJ databases">
        <title>Metagenomic assembly of (sub)arctic Cyanobacteria and their associated microbiome from non-axenic cultures.</title>
        <authorList>
            <person name="Baurain D."/>
        </authorList>
    </citation>
    <scope>NUCLEOTIDE SEQUENCE [LARGE SCALE GENOMIC DNA]</scope>
    <source>
        <strain evidence="10">ULC066bin1</strain>
    </source>
</reference>
<evidence type="ECO:0000256" key="2">
    <source>
        <dbReference type="ARBA" id="ARBA00022649"/>
    </source>
</evidence>
<comment type="cofactor">
    <cofactor evidence="1 8">
        <name>Mg(2+)</name>
        <dbReference type="ChEBI" id="CHEBI:18420"/>
    </cofactor>
</comment>
<dbReference type="Proteomes" id="UP000249467">
    <property type="component" value="Unassembled WGS sequence"/>
</dbReference>
<keyword evidence="5 8" id="KW-0378">Hydrolase</keyword>
<keyword evidence="4 8" id="KW-0479">Metal-binding</keyword>
<keyword evidence="8" id="KW-0800">Toxin</keyword>
<dbReference type="PANTHER" id="PTHR33653:SF1">
    <property type="entry name" value="RIBONUCLEASE VAPC2"/>
    <property type="match status" value="1"/>
</dbReference>
<dbReference type="InterPro" id="IPR002716">
    <property type="entry name" value="PIN_dom"/>
</dbReference>
<comment type="similarity">
    <text evidence="7 8">Belongs to the PINc/VapC protein family.</text>
</comment>
<proteinExistence type="inferred from homology"/>
<dbReference type="Pfam" id="PF01850">
    <property type="entry name" value="PIN"/>
    <property type="match status" value="1"/>
</dbReference>
<dbReference type="InterPro" id="IPR029060">
    <property type="entry name" value="PIN-like_dom_sf"/>
</dbReference>
<evidence type="ECO:0000256" key="7">
    <source>
        <dbReference type="ARBA" id="ARBA00038093"/>
    </source>
</evidence>
<gene>
    <name evidence="8" type="primary">vapC</name>
    <name evidence="10" type="ORF">DCF19_16775</name>
</gene>
<comment type="function">
    <text evidence="8">Toxic component of a toxin-antitoxin (TA) system. An RNase.</text>
</comment>
<keyword evidence="6 8" id="KW-0460">Magnesium</keyword>
<evidence type="ECO:0000259" key="9">
    <source>
        <dbReference type="Pfam" id="PF01850"/>
    </source>
</evidence>
<evidence type="ECO:0000313" key="10">
    <source>
        <dbReference type="EMBL" id="PZO38332.1"/>
    </source>
</evidence>
<evidence type="ECO:0000256" key="1">
    <source>
        <dbReference type="ARBA" id="ARBA00001946"/>
    </source>
</evidence>
<protein>
    <recommendedName>
        <fullName evidence="8">Ribonuclease VapC</fullName>
        <shortName evidence="8">RNase VapC</shortName>
        <ecNumber evidence="8">3.1.-.-</ecNumber>
    </recommendedName>
    <alternativeName>
        <fullName evidence="8">Toxin VapC</fullName>
    </alternativeName>
</protein>
<dbReference type="AlphaFoldDB" id="A0A2W4W1B2"/>
<evidence type="ECO:0000256" key="8">
    <source>
        <dbReference type="HAMAP-Rule" id="MF_00265"/>
    </source>
</evidence>
<dbReference type="GO" id="GO:0004540">
    <property type="term" value="F:RNA nuclease activity"/>
    <property type="evidence" value="ECO:0007669"/>
    <property type="project" value="InterPro"/>
</dbReference>
<dbReference type="GO" id="GO:0016787">
    <property type="term" value="F:hydrolase activity"/>
    <property type="evidence" value="ECO:0007669"/>
    <property type="project" value="UniProtKB-KW"/>
</dbReference>
<dbReference type="HAMAP" id="MF_00265">
    <property type="entry name" value="VapC_Nob1"/>
    <property type="match status" value="1"/>
</dbReference>
<dbReference type="Gene3D" id="3.40.50.1010">
    <property type="entry name" value="5'-nuclease"/>
    <property type="match status" value="1"/>
</dbReference>
<feature type="binding site" evidence="8">
    <location>
        <position position="91"/>
    </location>
    <ligand>
        <name>Mg(2+)</name>
        <dbReference type="ChEBI" id="CHEBI:18420"/>
    </ligand>
</feature>
<sequence>MIFLDSDIIIDFLRRYPPAISWLESIDGEKAALSGYVAMELMQGCNNKIELQQIRKLITNFEIVWATAETCNQALEVFAEYNLSHSLGLIDALIGQTAISLGVPLHTFNVKHYAVIPNLATVQPYKRL</sequence>
<keyword evidence="3 8" id="KW-0540">Nuclease</keyword>
<dbReference type="GO" id="GO:0000287">
    <property type="term" value="F:magnesium ion binding"/>
    <property type="evidence" value="ECO:0007669"/>
    <property type="project" value="UniProtKB-UniRule"/>
</dbReference>
<keyword evidence="2 8" id="KW-1277">Toxin-antitoxin system</keyword>
<feature type="domain" description="PIN" evidence="9">
    <location>
        <begin position="2"/>
        <end position="112"/>
    </location>
</feature>
<name>A0A2W4W1B2_9CYAN</name>
<dbReference type="InterPro" id="IPR050556">
    <property type="entry name" value="Type_II_TA_system_RNase"/>
</dbReference>
<organism evidence="10 11">
    <name type="scientific">Pseudanabaena frigida</name>
    <dbReference type="NCBI Taxonomy" id="945775"/>
    <lineage>
        <taxon>Bacteria</taxon>
        <taxon>Bacillati</taxon>
        <taxon>Cyanobacteriota</taxon>
        <taxon>Cyanophyceae</taxon>
        <taxon>Pseudanabaenales</taxon>
        <taxon>Pseudanabaenaceae</taxon>
        <taxon>Pseudanabaena</taxon>
    </lineage>
</organism>
<dbReference type="InterPro" id="IPR022907">
    <property type="entry name" value="VapC_family"/>
</dbReference>
<dbReference type="PANTHER" id="PTHR33653">
    <property type="entry name" value="RIBONUCLEASE VAPC2"/>
    <property type="match status" value="1"/>
</dbReference>
<evidence type="ECO:0000313" key="11">
    <source>
        <dbReference type="Proteomes" id="UP000249467"/>
    </source>
</evidence>
<evidence type="ECO:0000256" key="5">
    <source>
        <dbReference type="ARBA" id="ARBA00022801"/>
    </source>
</evidence>
<dbReference type="GO" id="GO:0090729">
    <property type="term" value="F:toxin activity"/>
    <property type="evidence" value="ECO:0007669"/>
    <property type="project" value="UniProtKB-KW"/>
</dbReference>
<comment type="caution">
    <text evidence="10">The sequence shown here is derived from an EMBL/GenBank/DDBJ whole genome shotgun (WGS) entry which is preliminary data.</text>
</comment>
<accession>A0A2W4W1B2</accession>
<dbReference type="SUPFAM" id="SSF88723">
    <property type="entry name" value="PIN domain-like"/>
    <property type="match status" value="1"/>
</dbReference>
<evidence type="ECO:0000256" key="3">
    <source>
        <dbReference type="ARBA" id="ARBA00022722"/>
    </source>
</evidence>
<dbReference type="EC" id="3.1.-.-" evidence="8"/>